<dbReference type="AlphaFoldDB" id="A0A846MH63"/>
<evidence type="ECO:0000313" key="1">
    <source>
        <dbReference type="EMBL" id="NIJ16776.1"/>
    </source>
</evidence>
<dbReference type="RefSeq" id="WP_167303365.1">
    <property type="nucleotide sequence ID" value="NZ_JAASQR010000002.1"/>
</dbReference>
<protein>
    <submittedName>
        <fullName evidence="1">Uncharacterized protein</fullName>
    </submittedName>
</protein>
<proteinExistence type="predicted"/>
<gene>
    <name evidence="1" type="ORF">FHS54_001742</name>
</gene>
<dbReference type="Proteomes" id="UP000576821">
    <property type="component" value="Unassembled WGS sequence"/>
</dbReference>
<keyword evidence="2" id="KW-1185">Reference proteome</keyword>
<sequence length="248" mass="25781">MVRFPTACAAAFLLILPLGGCGKGDKDADLNALDAQLTNDAVDPALKGALAGQIVVDPNLTSQSNRNAVRPADRPANAALPVLKGDAAQALAESVKLAGGKLLATPAPATGEAMESTTTLAALAREQAQPGGNAYCRKKLVYGMQWASRLPDPFTVYPGAQLMEAAGAEKDGCTLRAATFVTPVPRQSVMDFYYTQARRSGFEAEHRILGGDHVLGGTRKDDGGAFLLLFTDAPGGKTSVDIIADNGR</sequence>
<evidence type="ECO:0000313" key="2">
    <source>
        <dbReference type="Proteomes" id="UP000576821"/>
    </source>
</evidence>
<comment type="caution">
    <text evidence="1">The sequence shown here is derived from an EMBL/GenBank/DDBJ whole genome shotgun (WGS) entry which is preliminary data.</text>
</comment>
<reference evidence="1 2" key="1">
    <citation type="submission" date="2020-03" db="EMBL/GenBank/DDBJ databases">
        <title>Genomic Encyclopedia of Type Strains, Phase IV (KMG-IV): sequencing the most valuable type-strain genomes for metagenomic binning, comparative biology and taxonomic classification.</title>
        <authorList>
            <person name="Goeker M."/>
        </authorList>
    </citation>
    <scope>NUCLEOTIDE SEQUENCE [LARGE SCALE GENOMIC DNA]</scope>
    <source>
        <strain evidence="1 2">DSM 21299</strain>
    </source>
</reference>
<accession>A0A846MH63</accession>
<dbReference type="EMBL" id="JAASQR010000002">
    <property type="protein sequence ID" value="NIJ16776.1"/>
    <property type="molecule type" value="Genomic_DNA"/>
</dbReference>
<name>A0A846MH63_9SPHN</name>
<organism evidence="1 2">
    <name type="scientific">Sphingobium vermicomposti</name>
    <dbReference type="NCBI Taxonomy" id="529005"/>
    <lineage>
        <taxon>Bacteria</taxon>
        <taxon>Pseudomonadati</taxon>
        <taxon>Pseudomonadota</taxon>
        <taxon>Alphaproteobacteria</taxon>
        <taxon>Sphingomonadales</taxon>
        <taxon>Sphingomonadaceae</taxon>
        <taxon>Sphingobium</taxon>
    </lineage>
</organism>